<organism evidence="10 11">
    <name type="scientific">Meganyctiphanes norvegica</name>
    <name type="common">Northern krill</name>
    <name type="synonym">Thysanopoda norvegica</name>
    <dbReference type="NCBI Taxonomy" id="48144"/>
    <lineage>
        <taxon>Eukaryota</taxon>
        <taxon>Metazoa</taxon>
        <taxon>Ecdysozoa</taxon>
        <taxon>Arthropoda</taxon>
        <taxon>Crustacea</taxon>
        <taxon>Multicrustacea</taxon>
        <taxon>Malacostraca</taxon>
        <taxon>Eumalacostraca</taxon>
        <taxon>Eucarida</taxon>
        <taxon>Euphausiacea</taxon>
        <taxon>Euphausiidae</taxon>
        <taxon>Meganyctiphanes</taxon>
    </lineage>
</organism>
<dbReference type="GO" id="GO:0008270">
    <property type="term" value="F:zinc ion binding"/>
    <property type="evidence" value="ECO:0007669"/>
    <property type="project" value="UniProtKB-KW"/>
</dbReference>
<dbReference type="FunFam" id="3.30.160.60:FF:000032">
    <property type="entry name" value="Krueppel-like factor 4"/>
    <property type="match status" value="1"/>
</dbReference>
<evidence type="ECO:0000256" key="4">
    <source>
        <dbReference type="ARBA" id="ARBA00022833"/>
    </source>
</evidence>
<keyword evidence="4" id="KW-0862">Zinc</keyword>
<keyword evidence="3 7" id="KW-0863">Zinc-finger</keyword>
<proteinExistence type="predicted"/>
<dbReference type="Pfam" id="PF00096">
    <property type="entry name" value="zf-C2H2"/>
    <property type="match status" value="2"/>
</dbReference>
<keyword evidence="1" id="KW-0479">Metal-binding</keyword>
<feature type="domain" description="C2H2-type" evidence="9">
    <location>
        <begin position="548"/>
        <end position="577"/>
    </location>
</feature>
<dbReference type="EMBL" id="CAXKWB010013819">
    <property type="protein sequence ID" value="CAL4108647.1"/>
    <property type="molecule type" value="Genomic_DNA"/>
</dbReference>
<evidence type="ECO:0000313" key="10">
    <source>
        <dbReference type="EMBL" id="CAL4108647.1"/>
    </source>
</evidence>
<comment type="caution">
    <text evidence="10">The sequence shown here is derived from an EMBL/GenBank/DDBJ whole genome shotgun (WGS) entry which is preliminary data.</text>
</comment>
<dbReference type="SUPFAM" id="SSF57667">
    <property type="entry name" value="beta-beta-alpha zinc fingers"/>
    <property type="match status" value="2"/>
</dbReference>
<dbReference type="PANTHER" id="PTHR23235:SF158">
    <property type="entry name" value="C2H2-TYPE DOMAIN-CONTAINING PROTEIN"/>
    <property type="match status" value="1"/>
</dbReference>
<gene>
    <name evidence="10" type="ORF">MNOR_LOCUS18947</name>
</gene>
<feature type="domain" description="C2H2-type" evidence="9">
    <location>
        <begin position="578"/>
        <end position="603"/>
    </location>
</feature>
<feature type="region of interest" description="Disordered" evidence="8">
    <location>
        <begin position="96"/>
        <end position="116"/>
    </location>
</feature>
<reference evidence="10 11" key="1">
    <citation type="submission" date="2024-05" db="EMBL/GenBank/DDBJ databases">
        <authorList>
            <person name="Wallberg A."/>
        </authorList>
    </citation>
    <scope>NUCLEOTIDE SEQUENCE [LARGE SCALE GENOMIC DNA]</scope>
</reference>
<evidence type="ECO:0000256" key="3">
    <source>
        <dbReference type="ARBA" id="ARBA00022771"/>
    </source>
</evidence>
<dbReference type="GO" id="GO:0000981">
    <property type="term" value="F:DNA-binding transcription factor activity, RNA polymerase II-specific"/>
    <property type="evidence" value="ECO:0007669"/>
    <property type="project" value="TreeGrafter"/>
</dbReference>
<dbReference type="PROSITE" id="PS00028">
    <property type="entry name" value="ZINC_FINGER_C2H2_1"/>
    <property type="match status" value="3"/>
</dbReference>
<feature type="compositionally biased region" description="Pro residues" evidence="8">
    <location>
        <begin position="149"/>
        <end position="162"/>
    </location>
</feature>
<keyword evidence="11" id="KW-1185">Reference proteome</keyword>
<keyword evidence="6" id="KW-0804">Transcription</keyword>
<dbReference type="InterPro" id="IPR036236">
    <property type="entry name" value="Znf_C2H2_sf"/>
</dbReference>
<keyword evidence="2" id="KW-0677">Repeat</keyword>
<dbReference type="Gene3D" id="3.30.160.60">
    <property type="entry name" value="Classic Zinc Finger"/>
    <property type="match status" value="3"/>
</dbReference>
<evidence type="ECO:0000256" key="8">
    <source>
        <dbReference type="SAM" id="MobiDB-lite"/>
    </source>
</evidence>
<dbReference type="GO" id="GO:0000978">
    <property type="term" value="F:RNA polymerase II cis-regulatory region sequence-specific DNA binding"/>
    <property type="evidence" value="ECO:0007669"/>
    <property type="project" value="TreeGrafter"/>
</dbReference>
<dbReference type="Proteomes" id="UP001497623">
    <property type="component" value="Unassembled WGS sequence"/>
</dbReference>
<dbReference type="AlphaFoldDB" id="A0AAV2QZS7"/>
<accession>A0AAV2QZS7</accession>
<evidence type="ECO:0000259" key="9">
    <source>
        <dbReference type="PROSITE" id="PS50157"/>
    </source>
</evidence>
<dbReference type="PROSITE" id="PS50157">
    <property type="entry name" value="ZINC_FINGER_C2H2_2"/>
    <property type="match status" value="3"/>
</dbReference>
<feature type="region of interest" description="Disordered" evidence="8">
    <location>
        <begin position="493"/>
        <end position="512"/>
    </location>
</feature>
<protein>
    <recommendedName>
        <fullName evidence="9">C2H2-type domain-containing protein</fullName>
    </recommendedName>
</protein>
<evidence type="ECO:0000256" key="6">
    <source>
        <dbReference type="ARBA" id="ARBA00023163"/>
    </source>
</evidence>
<feature type="region of interest" description="Disordered" evidence="8">
    <location>
        <begin position="143"/>
        <end position="171"/>
    </location>
</feature>
<evidence type="ECO:0000256" key="2">
    <source>
        <dbReference type="ARBA" id="ARBA00022737"/>
    </source>
</evidence>
<dbReference type="SMART" id="SM00355">
    <property type="entry name" value="ZnF_C2H2"/>
    <property type="match status" value="3"/>
</dbReference>
<keyword evidence="5" id="KW-0805">Transcription regulation</keyword>
<evidence type="ECO:0000256" key="1">
    <source>
        <dbReference type="ARBA" id="ARBA00022723"/>
    </source>
</evidence>
<evidence type="ECO:0000256" key="5">
    <source>
        <dbReference type="ARBA" id="ARBA00023015"/>
    </source>
</evidence>
<evidence type="ECO:0000313" key="11">
    <source>
        <dbReference type="Proteomes" id="UP001497623"/>
    </source>
</evidence>
<dbReference type="PANTHER" id="PTHR23235">
    <property type="entry name" value="KRUEPPEL-LIKE TRANSCRIPTION FACTOR"/>
    <property type="match status" value="1"/>
</dbReference>
<evidence type="ECO:0000256" key="7">
    <source>
        <dbReference type="PROSITE-ProRule" id="PRU00042"/>
    </source>
</evidence>
<feature type="domain" description="C2H2-type" evidence="9">
    <location>
        <begin position="518"/>
        <end position="547"/>
    </location>
</feature>
<sequence length="603" mass="67184">MVQLVERLESYKDSTFKLHQPSCVPPPRHSKTEISEMWQDIEMLLMTESNVVMGSLGMHTPSTYQYTYTSNPTTSHPSYVLPQAPTHTAISPTSVIQNPLVSPSPSPPQQHGPATTTTVLEDISLRTPASASIAQSLTYTSVTNAKSPLTPPPAAPPPPMLQPSPHVQAQTQGQSLFMSSFKRVKTVHEPVIGNHIQETHQSVQKENTGMSTNKVSNLLNEAGHTASEPVTVKPQDASQEAPSTNVSTFKQQIPDSQASVISNASQSSTLSNSTASTTIPILPPIHHYLDPKLQTQAPLLPTVTSQPTEQKYQPSEFKYQPSEVKYQTSDPKYVLTDTKYISQDPKYQYLQQETRFTTPLENKYLISETDFLVSDAKYVEMDPKLGVYNSVVSPATIKTEGSYEQQATDICSDVVSCWPLENSLYSSCKDCPTSVPQPQQTPTTYMPDYSTPYYSQSYSMYSTGPPPSWDGSSTNSATANSYQYSTVPLPPFTMQFNDAPPPPPKPRRKRAKRKVIIHTCPYDGCKKTYIKSSHLKAHCRTHTGEKPYVCSWKGCGWKFARSDELTRHFRKHTGDRPFQCRLCERAFARSDHLSLHMKRHIAI</sequence>
<name>A0AAV2QZS7_MEGNR</name>
<dbReference type="InterPro" id="IPR013087">
    <property type="entry name" value="Znf_C2H2_type"/>
</dbReference>